<keyword evidence="3" id="KW-0963">Cytoplasm</keyword>
<evidence type="ECO:0000256" key="4">
    <source>
        <dbReference type="ARBA" id="ARBA00023242"/>
    </source>
</evidence>
<dbReference type="GO" id="GO:0005634">
    <property type="term" value="C:nucleus"/>
    <property type="evidence" value="ECO:0007669"/>
    <property type="project" value="UniProtKB-SubCell"/>
</dbReference>
<comment type="subcellular location">
    <subcellularLocation>
        <location evidence="2">Cytoplasm</location>
    </subcellularLocation>
    <subcellularLocation>
        <location evidence="1">Nucleus</location>
    </subcellularLocation>
</comment>
<accession>A0AAD1ZKM3</accession>
<protein>
    <submittedName>
        <fullName evidence="5">Uncharacterized protein</fullName>
    </submittedName>
</protein>
<dbReference type="GO" id="GO:0005737">
    <property type="term" value="C:cytoplasm"/>
    <property type="evidence" value="ECO:0007669"/>
    <property type="project" value="UniProtKB-SubCell"/>
</dbReference>
<evidence type="ECO:0000256" key="1">
    <source>
        <dbReference type="ARBA" id="ARBA00004123"/>
    </source>
</evidence>
<name>A0AAD1ZKM3_9LAMI</name>
<dbReference type="EMBL" id="OU503045">
    <property type="protein sequence ID" value="CAI9769491.1"/>
    <property type="molecule type" value="Genomic_DNA"/>
</dbReference>
<sequence length="250" mass="28928">MVKLKLAVAMGFILWNNSIVSYGDFLKPKTTALWWKRIIMNAAKVGKGLSIDTKAHMLVSKHWIEATDPWHRYGNNLQLYYKEWLNSSTNQYFFFWLDSGDGKDLDLEECPRSKLDQQRVKYFGQEERKKYEYVVVEGKILHNMTRKPLHHGSPQLKYIFVVSTSKKLYIGEKEKGIFHHSSFLAGEATLTAGRLLVEDGKLKRISPSSGHYKPTEDSLERFLSILKENGVNLEEVQIRKANEDFVSPQV</sequence>
<dbReference type="Proteomes" id="UP000834106">
    <property type="component" value="Chromosome 10"/>
</dbReference>
<reference evidence="5" key="1">
    <citation type="submission" date="2023-05" db="EMBL/GenBank/DDBJ databases">
        <authorList>
            <person name="Huff M."/>
        </authorList>
    </citation>
    <scope>NUCLEOTIDE SEQUENCE</scope>
</reference>
<dbReference type="PANTHER" id="PTHR31250:SF10">
    <property type="entry name" value="IQ DOMAIN-CONTAINING PROTEIN IQM3"/>
    <property type="match status" value="1"/>
</dbReference>
<evidence type="ECO:0000256" key="3">
    <source>
        <dbReference type="ARBA" id="ARBA00022490"/>
    </source>
</evidence>
<evidence type="ECO:0000313" key="5">
    <source>
        <dbReference type="EMBL" id="CAI9769491.1"/>
    </source>
</evidence>
<keyword evidence="4" id="KW-0539">Nucleus</keyword>
<evidence type="ECO:0000256" key="2">
    <source>
        <dbReference type="ARBA" id="ARBA00004496"/>
    </source>
</evidence>
<organism evidence="5 6">
    <name type="scientific">Fraxinus pennsylvanica</name>
    <dbReference type="NCBI Taxonomy" id="56036"/>
    <lineage>
        <taxon>Eukaryota</taxon>
        <taxon>Viridiplantae</taxon>
        <taxon>Streptophyta</taxon>
        <taxon>Embryophyta</taxon>
        <taxon>Tracheophyta</taxon>
        <taxon>Spermatophyta</taxon>
        <taxon>Magnoliopsida</taxon>
        <taxon>eudicotyledons</taxon>
        <taxon>Gunneridae</taxon>
        <taxon>Pentapetalae</taxon>
        <taxon>asterids</taxon>
        <taxon>lamiids</taxon>
        <taxon>Lamiales</taxon>
        <taxon>Oleaceae</taxon>
        <taxon>Oleeae</taxon>
        <taxon>Fraxinus</taxon>
    </lineage>
</organism>
<keyword evidence="6" id="KW-1185">Reference proteome</keyword>
<gene>
    <name evidence="5" type="ORF">FPE_LOCUS16799</name>
</gene>
<dbReference type="PANTHER" id="PTHR31250">
    <property type="entry name" value="IQ DOMAIN-CONTAINING PROTEIN IQM3"/>
    <property type="match status" value="1"/>
</dbReference>
<proteinExistence type="predicted"/>
<dbReference type="InterPro" id="IPR044159">
    <property type="entry name" value="IQM"/>
</dbReference>
<evidence type="ECO:0000313" key="6">
    <source>
        <dbReference type="Proteomes" id="UP000834106"/>
    </source>
</evidence>
<dbReference type="AlphaFoldDB" id="A0AAD1ZKM3"/>